<keyword evidence="1" id="KW-0175">Coiled coil</keyword>
<feature type="coiled-coil region" evidence="1">
    <location>
        <begin position="45"/>
        <end position="86"/>
    </location>
</feature>
<dbReference type="Proteomes" id="UP000789375">
    <property type="component" value="Unassembled WGS sequence"/>
</dbReference>
<evidence type="ECO:0000256" key="1">
    <source>
        <dbReference type="SAM" id="Coils"/>
    </source>
</evidence>
<protein>
    <submittedName>
        <fullName evidence="3">2576_t:CDS:1</fullName>
    </submittedName>
</protein>
<accession>A0A9N9F1K2</accession>
<organism evidence="3 4">
    <name type="scientific">Funneliformis mosseae</name>
    <name type="common">Endomycorrhizal fungus</name>
    <name type="synonym">Glomus mosseae</name>
    <dbReference type="NCBI Taxonomy" id="27381"/>
    <lineage>
        <taxon>Eukaryota</taxon>
        <taxon>Fungi</taxon>
        <taxon>Fungi incertae sedis</taxon>
        <taxon>Mucoromycota</taxon>
        <taxon>Glomeromycotina</taxon>
        <taxon>Glomeromycetes</taxon>
        <taxon>Glomerales</taxon>
        <taxon>Glomeraceae</taxon>
        <taxon>Funneliformis</taxon>
    </lineage>
</organism>
<dbReference type="Gene3D" id="3.30.70.330">
    <property type="match status" value="1"/>
</dbReference>
<dbReference type="EMBL" id="CAJVPP010000675">
    <property type="protein sequence ID" value="CAG8503085.1"/>
    <property type="molecule type" value="Genomic_DNA"/>
</dbReference>
<evidence type="ECO:0000256" key="2">
    <source>
        <dbReference type="SAM" id="MobiDB-lite"/>
    </source>
</evidence>
<evidence type="ECO:0000313" key="4">
    <source>
        <dbReference type="Proteomes" id="UP000789375"/>
    </source>
</evidence>
<dbReference type="SUPFAM" id="SSF160459">
    <property type="entry name" value="BLRF2-like"/>
    <property type="match status" value="1"/>
</dbReference>
<comment type="caution">
    <text evidence="3">The sequence shown here is derived from an EMBL/GenBank/DDBJ whole genome shotgun (WGS) entry which is preliminary data.</text>
</comment>
<keyword evidence="4" id="KW-1185">Reference proteome</keyword>
<dbReference type="GO" id="GO:0003676">
    <property type="term" value="F:nucleic acid binding"/>
    <property type="evidence" value="ECO:0007669"/>
    <property type="project" value="InterPro"/>
</dbReference>
<dbReference type="SUPFAM" id="SSF54928">
    <property type="entry name" value="RNA-binding domain, RBD"/>
    <property type="match status" value="1"/>
</dbReference>
<dbReference type="InterPro" id="IPR012677">
    <property type="entry name" value="Nucleotide-bd_a/b_plait_sf"/>
</dbReference>
<name>A0A9N9F1K2_FUNMO</name>
<feature type="compositionally biased region" description="Polar residues" evidence="2">
    <location>
        <begin position="307"/>
        <end position="325"/>
    </location>
</feature>
<evidence type="ECO:0000313" key="3">
    <source>
        <dbReference type="EMBL" id="CAG8503085.1"/>
    </source>
</evidence>
<dbReference type="InterPro" id="IPR035979">
    <property type="entry name" value="RBD_domain_sf"/>
</dbReference>
<reference evidence="3" key="1">
    <citation type="submission" date="2021-06" db="EMBL/GenBank/DDBJ databases">
        <authorList>
            <person name="Kallberg Y."/>
            <person name="Tangrot J."/>
            <person name="Rosling A."/>
        </authorList>
    </citation>
    <scope>NUCLEOTIDE SEQUENCE</scope>
    <source>
        <strain evidence="3">87-6 pot B 2015</strain>
    </source>
</reference>
<dbReference type="AlphaFoldDB" id="A0A9N9F1K2"/>
<feature type="region of interest" description="Disordered" evidence="2">
    <location>
        <begin position="293"/>
        <end position="338"/>
    </location>
</feature>
<feature type="compositionally biased region" description="Basic and acidic residues" evidence="2">
    <location>
        <begin position="327"/>
        <end position="338"/>
    </location>
</feature>
<gene>
    <name evidence="3" type="ORF">FMOSSE_LOCUS4141</name>
</gene>
<sequence length="338" mass="38355">MAMVTSSNEFYVESNQFPNGPTSRTTSEQTVGMFNNNFEGTLQSLMNVQKQISDMNHVIKQKDEEIKQLKEENDKLKKEIKQYASFKSTDHLVTGRNNGHKIDELKRAVGKVIEEVLSSEHPTRPINQRTTYNPASTAPTTSTTIHPVSIQISNPDVNNPLASTNDSKPITPILPDESTVIAGNHMNPSSNNNQEPNFEYGNQHTIFVSWPGTMSIDNLRELFDSQDIEDIRYMTQKQFAHVDMKSEQAMQKALDEERIARYITGGMWQTTYTFNNHNNHHNNHNNHNAPYLNNTSPENENEGIKKWNSNPYTESGDQQNGSAFGQKQEHIKSNGEMV</sequence>
<proteinExistence type="predicted"/>